<accession>A0A0L0NDJ8</accession>
<reference evidence="1 2" key="1">
    <citation type="journal article" date="2015" name="BMC Genomics">
        <title>The genome of the truffle-parasite Tolypocladium ophioglossoides and the evolution of antifungal peptaibiotics.</title>
        <authorList>
            <person name="Quandt C.A."/>
            <person name="Bushley K.E."/>
            <person name="Spatafora J.W."/>
        </authorList>
    </citation>
    <scope>NUCLEOTIDE SEQUENCE [LARGE SCALE GENOMIC DNA]</scope>
    <source>
        <strain evidence="1 2">CBS 100239</strain>
    </source>
</reference>
<dbReference type="EMBL" id="LFRF01000007">
    <property type="protein sequence ID" value="KND92064.1"/>
    <property type="molecule type" value="Genomic_DNA"/>
</dbReference>
<dbReference type="AlphaFoldDB" id="A0A0L0NDJ8"/>
<dbReference type="Proteomes" id="UP000036947">
    <property type="component" value="Unassembled WGS sequence"/>
</dbReference>
<evidence type="ECO:0000313" key="1">
    <source>
        <dbReference type="EMBL" id="KND92064.1"/>
    </source>
</evidence>
<comment type="caution">
    <text evidence="1">The sequence shown here is derived from an EMBL/GenBank/DDBJ whole genome shotgun (WGS) entry which is preliminary data.</text>
</comment>
<name>A0A0L0NDJ8_TOLOC</name>
<proteinExistence type="predicted"/>
<protein>
    <submittedName>
        <fullName evidence="1">Uncharacterized protein</fullName>
    </submittedName>
</protein>
<evidence type="ECO:0000313" key="2">
    <source>
        <dbReference type="Proteomes" id="UP000036947"/>
    </source>
</evidence>
<dbReference type="OrthoDB" id="2772415at2759"/>
<keyword evidence="2" id="KW-1185">Reference proteome</keyword>
<organism evidence="1 2">
    <name type="scientific">Tolypocladium ophioglossoides (strain CBS 100239)</name>
    <name type="common">Snaketongue truffleclub</name>
    <name type="synonym">Elaphocordyceps ophioglossoides</name>
    <dbReference type="NCBI Taxonomy" id="1163406"/>
    <lineage>
        <taxon>Eukaryota</taxon>
        <taxon>Fungi</taxon>
        <taxon>Dikarya</taxon>
        <taxon>Ascomycota</taxon>
        <taxon>Pezizomycotina</taxon>
        <taxon>Sordariomycetes</taxon>
        <taxon>Hypocreomycetidae</taxon>
        <taxon>Hypocreales</taxon>
        <taxon>Ophiocordycipitaceae</taxon>
        <taxon>Tolypocladium</taxon>
    </lineage>
</organism>
<sequence length="130" mass="14094">MAGRAPPVIPCNTSGRDAALGGNSLTDVGHRIAPSSSSGWTGAHPLTDRVAFSEEILYYFNSLSSNGNKIPTNIGDTSPKGPYQLVTLYHTPEPAKQLISRVVEDLKDFYQIEYVGNCTSLFYRSLGLSR</sequence>
<gene>
    <name evidence="1" type="ORF">TOPH_03401</name>
</gene>